<dbReference type="RefSeq" id="XP_009846800.1">
    <property type="nucleotide sequence ID" value="XM_009848498.1"/>
</dbReference>
<name>W4F8B3_APHAT</name>
<dbReference type="VEuPathDB" id="FungiDB:H257_19352"/>
<dbReference type="EMBL" id="KI913625">
    <property type="protein sequence ID" value="ETV63715.1"/>
    <property type="molecule type" value="Genomic_DNA"/>
</dbReference>
<dbReference type="Proteomes" id="UP000284702">
    <property type="component" value="Unassembled WGS sequence"/>
</dbReference>
<keyword evidence="3" id="KW-1185">Reference proteome</keyword>
<dbReference type="EMBL" id="MZMZ02003368">
    <property type="protein sequence ID" value="RQM21886.1"/>
    <property type="molecule type" value="Genomic_DNA"/>
</dbReference>
<reference evidence="2 3" key="2">
    <citation type="submission" date="2018-07" db="EMBL/GenBank/DDBJ databases">
        <title>Annotation of Aphanomyces astaci genome assembly.</title>
        <authorList>
            <person name="Studholme D.J."/>
        </authorList>
    </citation>
    <scope>NUCLEOTIDE SEQUENCE [LARGE SCALE GENOMIC DNA]</scope>
    <source>
        <strain evidence="2">Pc</strain>
    </source>
</reference>
<organism evidence="1">
    <name type="scientific">Aphanomyces astaci</name>
    <name type="common">Crayfish plague agent</name>
    <dbReference type="NCBI Taxonomy" id="112090"/>
    <lineage>
        <taxon>Eukaryota</taxon>
        <taxon>Sar</taxon>
        <taxon>Stramenopiles</taxon>
        <taxon>Oomycota</taxon>
        <taxon>Saprolegniomycetes</taxon>
        <taxon>Saprolegniales</taxon>
        <taxon>Verrucalvaceae</taxon>
        <taxon>Aphanomyces</taxon>
    </lineage>
</organism>
<evidence type="ECO:0000313" key="2">
    <source>
        <dbReference type="EMBL" id="RQM21886.1"/>
    </source>
</evidence>
<dbReference type="GeneID" id="20821348"/>
<protein>
    <submittedName>
        <fullName evidence="1">Uncharacterized protein</fullName>
    </submittedName>
</protein>
<evidence type="ECO:0000313" key="1">
    <source>
        <dbReference type="EMBL" id="ETV63715.1"/>
    </source>
</evidence>
<dbReference type="AlphaFoldDB" id="W4F8B3"/>
<sequence length="121" mass="13397">MAWSWSTTSQLATLVAVEVMEKGNEVATYALITRVNNLESPFAGIVFKYVDSFFKMSRNSINNGSHHRCAVGRVVSVRIFVRVKTTVAGMLPPHKMEITVTGGKAKMGQEQVFCMALQKDL</sequence>
<gene>
    <name evidence="2" type="ORF">B5M09_013405</name>
    <name evidence="1" type="ORF">H257_19352</name>
</gene>
<reference evidence="1" key="1">
    <citation type="submission" date="2013-12" db="EMBL/GenBank/DDBJ databases">
        <title>The Genome Sequence of Aphanomyces astaci APO3.</title>
        <authorList>
            <consortium name="The Broad Institute Genomics Platform"/>
            <person name="Russ C."/>
            <person name="Tyler B."/>
            <person name="van West P."/>
            <person name="Dieguez-Uribeondo J."/>
            <person name="Young S.K."/>
            <person name="Zeng Q."/>
            <person name="Gargeya S."/>
            <person name="Fitzgerald M."/>
            <person name="Abouelleil A."/>
            <person name="Alvarado L."/>
            <person name="Chapman S.B."/>
            <person name="Gainer-Dewar J."/>
            <person name="Goldberg J."/>
            <person name="Griggs A."/>
            <person name="Gujja S."/>
            <person name="Hansen M."/>
            <person name="Howarth C."/>
            <person name="Imamovic A."/>
            <person name="Ireland A."/>
            <person name="Larimer J."/>
            <person name="McCowan C."/>
            <person name="Murphy C."/>
            <person name="Pearson M."/>
            <person name="Poon T.W."/>
            <person name="Priest M."/>
            <person name="Roberts A."/>
            <person name="Saif S."/>
            <person name="Shea T."/>
            <person name="Sykes S."/>
            <person name="Wortman J."/>
            <person name="Nusbaum C."/>
            <person name="Birren B."/>
        </authorList>
    </citation>
    <scope>NUCLEOTIDE SEQUENCE [LARGE SCALE GENOMIC DNA]</scope>
    <source>
        <strain evidence="1">APO3</strain>
    </source>
</reference>
<evidence type="ECO:0000313" key="3">
    <source>
        <dbReference type="Proteomes" id="UP000284702"/>
    </source>
</evidence>
<proteinExistence type="predicted"/>
<accession>W4F8B3</accession>